<proteinExistence type="predicted"/>
<evidence type="ECO:0000313" key="2">
    <source>
        <dbReference type="Proteomes" id="UP000217277"/>
    </source>
</evidence>
<dbReference type="EMBL" id="CP011012">
    <property type="protein sequence ID" value="ATC84314.1"/>
    <property type="molecule type" value="Genomic_DNA"/>
</dbReference>
<name>A0ACA8E218_9GAMM</name>
<reference evidence="1" key="1">
    <citation type="submission" date="2015-03" db="EMBL/GenBank/DDBJ databases">
        <authorList>
            <person name="Xie B.-B."/>
            <person name="Rong J.-C."/>
            <person name="Qin Q.-L."/>
            <person name="Zhang Y.-Z."/>
        </authorList>
    </citation>
    <scope>NUCLEOTIDE SEQUENCE</scope>
    <source>
        <strain evidence="1">DSM 14585</strain>
    </source>
</reference>
<keyword evidence="2" id="KW-1185">Reference proteome</keyword>
<dbReference type="Proteomes" id="UP000217277">
    <property type="component" value="Chromosome II"/>
</dbReference>
<organism evidence="1 2">
    <name type="scientific">Pseudoalteromonas agarivorans DSM 14585</name>
    <dbReference type="NCBI Taxonomy" id="1312369"/>
    <lineage>
        <taxon>Bacteria</taxon>
        <taxon>Pseudomonadati</taxon>
        <taxon>Pseudomonadota</taxon>
        <taxon>Gammaproteobacteria</taxon>
        <taxon>Alteromonadales</taxon>
        <taxon>Pseudoalteromonadaceae</taxon>
        <taxon>Pseudoalteromonas</taxon>
    </lineage>
</organism>
<accession>A0ACA8E218</accession>
<gene>
    <name evidence="1" type="ORF">PAGA_b0390</name>
</gene>
<evidence type="ECO:0000313" key="1">
    <source>
        <dbReference type="EMBL" id="ATC84314.1"/>
    </source>
</evidence>
<protein>
    <submittedName>
        <fullName evidence="1">Uncharacterized protein</fullName>
    </submittedName>
</protein>
<sequence length="44" mass="5005">MKKPLLCCPKTTFNNVIGQNQNSSLYAQFTLKVNFAFVHLARMS</sequence>